<dbReference type="GO" id="GO:0031146">
    <property type="term" value="P:SCF-dependent proteasomal ubiquitin-dependent protein catabolic process"/>
    <property type="evidence" value="ECO:0007669"/>
    <property type="project" value="TreeGrafter"/>
</dbReference>
<dbReference type="AlphaFoldDB" id="G4YH44"/>
<evidence type="ECO:0000259" key="2">
    <source>
        <dbReference type="Pfam" id="PF25372"/>
    </source>
</evidence>
<feature type="domain" description="F-box/LRR-repeat protein 15-like leucin rich repeat" evidence="2">
    <location>
        <begin position="38"/>
        <end position="184"/>
    </location>
</feature>
<evidence type="ECO:0000313" key="4">
    <source>
        <dbReference type="Proteomes" id="UP000002640"/>
    </source>
</evidence>
<feature type="compositionally biased region" description="Acidic residues" evidence="1">
    <location>
        <begin position="274"/>
        <end position="290"/>
    </location>
</feature>
<dbReference type="KEGG" id="psoj:PHYSODRAFT_472591"/>
<protein>
    <recommendedName>
        <fullName evidence="2">F-box/LRR-repeat protein 15-like leucin rich repeat domain-containing protein</fullName>
    </recommendedName>
</protein>
<feature type="region of interest" description="Disordered" evidence="1">
    <location>
        <begin position="266"/>
        <end position="290"/>
    </location>
</feature>
<dbReference type="InParanoid" id="G4YH44"/>
<evidence type="ECO:0000313" key="3">
    <source>
        <dbReference type="EMBL" id="EGZ28067.1"/>
    </source>
</evidence>
<dbReference type="Gene3D" id="3.80.10.10">
    <property type="entry name" value="Ribonuclease Inhibitor"/>
    <property type="match status" value="1"/>
</dbReference>
<organism evidence="3 4">
    <name type="scientific">Phytophthora sojae (strain P6497)</name>
    <name type="common">Soybean stem and root rot agent</name>
    <name type="synonym">Phytophthora megasperma f. sp. glycines</name>
    <dbReference type="NCBI Taxonomy" id="1094619"/>
    <lineage>
        <taxon>Eukaryota</taxon>
        <taxon>Sar</taxon>
        <taxon>Stramenopiles</taxon>
        <taxon>Oomycota</taxon>
        <taxon>Peronosporomycetes</taxon>
        <taxon>Peronosporales</taxon>
        <taxon>Peronosporaceae</taxon>
        <taxon>Phytophthora</taxon>
    </lineage>
</organism>
<gene>
    <name evidence="3" type="ORF">PHYSODRAFT_472591</name>
</gene>
<dbReference type="Proteomes" id="UP000002640">
    <property type="component" value="Unassembled WGS sequence"/>
</dbReference>
<dbReference type="Pfam" id="PF25372">
    <property type="entry name" value="DUF7885"/>
    <property type="match status" value="1"/>
</dbReference>
<dbReference type="GeneID" id="20654250"/>
<sequence length="305" mass="34292">MQKKHIFNILKQCPNLKSLELLDCRALTLSGWPRDAVALREVYLNGCNFVTNQAASSLIKVCGSTLEKVVLTDATSLDSQIFKDFARHSMNLRELTISVRLRDLQEFTGALWGSLSCLDLSSCRGISSFPDSVSLPQLQVLILDRTKINDEGLRALSRVAPSLRYLSLQDCRAISDDGITSIAPSDGSEGCTSLELIDLKGTQVTDTSLEALEAQCPRLDLVRVDSCRSVSRKLRRKYNERVLRILAGTRLSKCERLFAERKKIEMIHPTKSDSEDDVESESDQDEDEDYVIEVRRSGASYRRRR</sequence>
<dbReference type="PANTHER" id="PTHR13318">
    <property type="entry name" value="PARTNER OF PAIRED, ISOFORM B-RELATED"/>
    <property type="match status" value="1"/>
</dbReference>
<dbReference type="InterPro" id="IPR057207">
    <property type="entry name" value="FBXL15_LRR"/>
</dbReference>
<dbReference type="InterPro" id="IPR032675">
    <property type="entry name" value="LRR_dom_sf"/>
</dbReference>
<dbReference type="InterPro" id="IPR001611">
    <property type="entry name" value="Leu-rich_rpt"/>
</dbReference>
<dbReference type="SMR" id="G4YH44"/>
<dbReference type="PANTHER" id="PTHR13318:SF190">
    <property type="entry name" value="PARTNER OF PAIRED, ISOFORM B"/>
    <property type="match status" value="1"/>
</dbReference>
<accession>G4YH44</accession>
<dbReference type="SUPFAM" id="SSF52047">
    <property type="entry name" value="RNI-like"/>
    <property type="match status" value="1"/>
</dbReference>
<dbReference type="OMA" id="TLSGWPR"/>
<dbReference type="RefSeq" id="XP_009515342.1">
    <property type="nucleotide sequence ID" value="XM_009517047.1"/>
</dbReference>
<dbReference type="GO" id="GO:0019005">
    <property type="term" value="C:SCF ubiquitin ligase complex"/>
    <property type="evidence" value="ECO:0007669"/>
    <property type="project" value="TreeGrafter"/>
</dbReference>
<proteinExistence type="predicted"/>
<dbReference type="InterPro" id="IPR006553">
    <property type="entry name" value="Leu-rich_rpt_Cys-con_subtyp"/>
</dbReference>
<reference evidence="3 4" key="1">
    <citation type="journal article" date="2006" name="Science">
        <title>Phytophthora genome sequences uncover evolutionary origins and mechanisms of pathogenesis.</title>
        <authorList>
            <person name="Tyler B.M."/>
            <person name="Tripathy S."/>
            <person name="Zhang X."/>
            <person name="Dehal P."/>
            <person name="Jiang R.H."/>
            <person name="Aerts A."/>
            <person name="Arredondo F.D."/>
            <person name="Baxter L."/>
            <person name="Bensasson D."/>
            <person name="Beynon J.L."/>
            <person name="Chapman J."/>
            <person name="Damasceno C.M."/>
            <person name="Dorrance A.E."/>
            <person name="Dou D."/>
            <person name="Dickerman A.W."/>
            <person name="Dubchak I.L."/>
            <person name="Garbelotto M."/>
            <person name="Gijzen M."/>
            <person name="Gordon S.G."/>
            <person name="Govers F."/>
            <person name="Grunwald N.J."/>
            <person name="Huang W."/>
            <person name="Ivors K.L."/>
            <person name="Jones R.W."/>
            <person name="Kamoun S."/>
            <person name="Krampis K."/>
            <person name="Lamour K.H."/>
            <person name="Lee M.K."/>
            <person name="McDonald W.H."/>
            <person name="Medina M."/>
            <person name="Meijer H.J."/>
            <person name="Nordberg E.K."/>
            <person name="Maclean D.J."/>
            <person name="Ospina-Giraldo M.D."/>
            <person name="Morris P.F."/>
            <person name="Phuntumart V."/>
            <person name="Putnam N.H."/>
            <person name="Rash S."/>
            <person name="Rose J.K."/>
            <person name="Sakihama Y."/>
            <person name="Salamov A.A."/>
            <person name="Savidor A."/>
            <person name="Scheuring C.F."/>
            <person name="Smith B.M."/>
            <person name="Sobral B.W."/>
            <person name="Terry A."/>
            <person name="Torto-Alalibo T.A."/>
            <person name="Win J."/>
            <person name="Xu Z."/>
            <person name="Zhang H."/>
            <person name="Grigoriev I.V."/>
            <person name="Rokhsar D.S."/>
            <person name="Boore J.L."/>
        </authorList>
    </citation>
    <scope>NUCLEOTIDE SEQUENCE [LARGE SCALE GENOMIC DNA]</scope>
    <source>
        <strain evidence="3 4">P6497</strain>
    </source>
</reference>
<evidence type="ECO:0000256" key="1">
    <source>
        <dbReference type="SAM" id="MobiDB-lite"/>
    </source>
</evidence>
<name>G4YH44_PHYSP</name>
<keyword evidence="4" id="KW-1185">Reference proteome</keyword>
<dbReference type="Pfam" id="PF13516">
    <property type="entry name" value="LRR_6"/>
    <property type="match status" value="1"/>
</dbReference>
<dbReference type="EMBL" id="JH159151">
    <property type="protein sequence ID" value="EGZ28067.1"/>
    <property type="molecule type" value="Genomic_DNA"/>
</dbReference>
<dbReference type="SMART" id="SM00367">
    <property type="entry name" value="LRR_CC"/>
    <property type="match status" value="3"/>
</dbReference>